<comment type="caution">
    <text evidence="2">The sequence shown here is derived from an EMBL/GenBank/DDBJ whole genome shotgun (WGS) entry which is preliminary data.</text>
</comment>
<reference evidence="2" key="1">
    <citation type="submission" date="2021-06" db="EMBL/GenBank/DDBJ databases">
        <authorList>
            <person name="Kallberg Y."/>
            <person name="Tangrot J."/>
            <person name="Rosling A."/>
        </authorList>
    </citation>
    <scope>NUCLEOTIDE SEQUENCE</scope>
    <source>
        <strain evidence="2">MA453B</strain>
    </source>
</reference>
<proteinExistence type="predicted"/>
<organism evidence="2 3">
    <name type="scientific">Dentiscutata erythropus</name>
    <dbReference type="NCBI Taxonomy" id="1348616"/>
    <lineage>
        <taxon>Eukaryota</taxon>
        <taxon>Fungi</taxon>
        <taxon>Fungi incertae sedis</taxon>
        <taxon>Mucoromycota</taxon>
        <taxon>Glomeromycotina</taxon>
        <taxon>Glomeromycetes</taxon>
        <taxon>Diversisporales</taxon>
        <taxon>Gigasporaceae</taxon>
        <taxon>Dentiscutata</taxon>
    </lineage>
</organism>
<name>A0A9N9JI00_9GLOM</name>
<feature type="non-terminal residue" evidence="2">
    <location>
        <position position="1"/>
    </location>
</feature>
<dbReference type="EMBL" id="CAJVPY010022707">
    <property type="protein sequence ID" value="CAG8783575.1"/>
    <property type="molecule type" value="Genomic_DNA"/>
</dbReference>
<feature type="region of interest" description="Disordered" evidence="1">
    <location>
        <begin position="32"/>
        <end position="60"/>
    </location>
</feature>
<dbReference type="AlphaFoldDB" id="A0A9N9JI00"/>
<keyword evidence="3" id="KW-1185">Reference proteome</keyword>
<protein>
    <submittedName>
        <fullName evidence="2">5731_t:CDS:1</fullName>
    </submittedName>
</protein>
<sequence length="73" mass="8348">EDALTVLTEEQRIHLWDEVRVLIEGSALADLKPDSSKNRGGNAYYSNEEWRTDEEATEAAGKKVKRLVCIDKW</sequence>
<accession>A0A9N9JI00</accession>
<dbReference type="Proteomes" id="UP000789405">
    <property type="component" value="Unassembled WGS sequence"/>
</dbReference>
<evidence type="ECO:0000313" key="2">
    <source>
        <dbReference type="EMBL" id="CAG8783575.1"/>
    </source>
</evidence>
<evidence type="ECO:0000313" key="3">
    <source>
        <dbReference type="Proteomes" id="UP000789405"/>
    </source>
</evidence>
<evidence type="ECO:0000256" key="1">
    <source>
        <dbReference type="SAM" id="MobiDB-lite"/>
    </source>
</evidence>
<gene>
    <name evidence="2" type="ORF">DERYTH_LOCUS19949</name>
</gene>